<gene>
    <name evidence="11" type="ORF">DWB85_01070</name>
</gene>
<evidence type="ECO:0000313" key="12">
    <source>
        <dbReference type="Proteomes" id="UP000265509"/>
    </source>
</evidence>
<evidence type="ECO:0000313" key="11">
    <source>
        <dbReference type="EMBL" id="RLQ23773.1"/>
    </source>
</evidence>
<reference evidence="11 12" key="1">
    <citation type="submission" date="2018-07" db="EMBL/GenBank/DDBJ databases">
        <title>Halioglobus sp. genome submission.</title>
        <authorList>
            <person name="Ye M.-Q."/>
            <person name="Du Z.-J."/>
        </authorList>
    </citation>
    <scope>NUCLEOTIDE SEQUENCE [LARGE SCALE GENOMIC DNA]</scope>
    <source>
        <strain evidence="11 12">U0301</strain>
    </source>
</reference>
<keyword evidence="6" id="KW-0997">Cell inner membrane</keyword>
<dbReference type="InterPro" id="IPR022792">
    <property type="entry name" value="T2SS_protein-GspN"/>
</dbReference>
<proteinExistence type="inferred from homology"/>
<keyword evidence="8" id="KW-0653">Protein transport</keyword>
<dbReference type="GO" id="GO:0005886">
    <property type="term" value="C:plasma membrane"/>
    <property type="evidence" value="ECO:0007669"/>
    <property type="project" value="UniProtKB-SubCell"/>
</dbReference>
<keyword evidence="5" id="KW-1003">Cell membrane</keyword>
<dbReference type="Pfam" id="PF01203">
    <property type="entry name" value="T2SSN"/>
    <property type="match status" value="1"/>
</dbReference>
<organism evidence="11 12">
    <name type="scientific">Seongchinamella sediminis</name>
    <dbReference type="NCBI Taxonomy" id="2283635"/>
    <lineage>
        <taxon>Bacteria</taxon>
        <taxon>Pseudomonadati</taxon>
        <taxon>Pseudomonadota</taxon>
        <taxon>Gammaproteobacteria</taxon>
        <taxon>Cellvibrionales</taxon>
        <taxon>Halieaceae</taxon>
        <taxon>Seongchinamella</taxon>
    </lineage>
</organism>
<keyword evidence="7" id="KW-0812">Transmembrane</keyword>
<comment type="subcellular location">
    <subcellularLocation>
        <location evidence="1">Cell inner membrane</location>
    </subcellularLocation>
</comment>
<name>A0A3L7E512_9GAMM</name>
<keyword evidence="9" id="KW-0472">Membrane</keyword>
<evidence type="ECO:0000256" key="2">
    <source>
        <dbReference type="ARBA" id="ARBA00007208"/>
    </source>
</evidence>
<evidence type="ECO:0000256" key="8">
    <source>
        <dbReference type="ARBA" id="ARBA00022927"/>
    </source>
</evidence>
<keyword evidence="12" id="KW-1185">Reference proteome</keyword>
<dbReference type="OrthoDB" id="6118198at2"/>
<evidence type="ECO:0000256" key="3">
    <source>
        <dbReference type="ARBA" id="ARBA00021563"/>
    </source>
</evidence>
<dbReference type="GO" id="GO:0015627">
    <property type="term" value="C:type II protein secretion system complex"/>
    <property type="evidence" value="ECO:0007669"/>
    <property type="project" value="InterPro"/>
</dbReference>
<dbReference type="AlphaFoldDB" id="A0A3L7E512"/>
<evidence type="ECO:0000256" key="1">
    <source>
        <dbReference type="ARBA" id="ARBA00004533"/>
    </source>
</evidence>
<dbReference type="EMBL" id="QRAN01000001">
    <property type="protein sequence ID" value="RLQ23773.1"/>
    <property type="molecule type" value="Genomic_DNA"/>
</dbReference>
<comment type="caution">
    <text evidence="11">The sequence shown here is derived from an EMBL/GenBank/DDBJ whole genome shotgun (WGS) entry which is preliminary data.</text>
</comment>
<dbReference type="GO" id="GO:0015628">
    <property type="term" value="P:protein secretion by the type II secretion system"/>
    <property type="evidence" value="ECO:0007669"/>
    <property type="project" value="InterPro"/>
</dbReference>
<protein>
    <recommendedName>
        <fullName evidence="3">Type II secretion system protein N</fullName>
    </recommendedName>
    <alternativeName>
        <fullName evidence="10">General secretion pathway protein N</fullName>
    </alternativeName>
</protein>
<evidence type="ECO:0000256" key="5">
    <source>
        <dbReference type="ARBA" id="ARBA00022475"/>
    </source>
</evidence>
<evidence type="ECO:0000256" key="10">
    <source>
        <dbReference type="ARBA" id="ARBA00030772"/>
    </source>
</evidence>
<keyword evidence="4" id="KW-0813">Transport</keyword>
<dbReference type="Proteomes" id="UP000265509">
    <property type="component" value="Unassembled WGS sequence"/>
</dbReference>
<comment type="similarity">
    <text evidence="2">Belongs to the GSP N family.</text>
</comment>
<evidence type="ECO:0000256" key="6">
    <source>
        <dbReference type="ARBA" id="ARBA00022519"/>
    </source>
</evidence>
<evidence type="ECO:0000256" key="4">
    <source>
        <dbReference type="ARBA" id="ARBA00022448"/>
    </source>
</evidence>
<evidence type="ECO:0000256" key="7">
    <source>
        <dbReference type="ARBA" id="ARBA00022692"/>
    </source>
</evidence>
<accession>A0A3L7E512</accession>
<sequence length="248" mass="26568">MKVSRVLTGLAGGLVLALLLVATAPARILPGILPGQIKLQGLSGTLWQGHASRTLVAINGGWLQLGASEWRLSPLSLLLLSPGLELQSQWGRQTLRADLTLRSATDVDLEKVDLLLDAGLLRQFLPVALAGDIAAQFEHLKIRQRALQFAEGRVVWQGAGWLSPEGRRPLGSYAVDVRTSDEGVISGKIITLAGELQAQGDLRLQQSQYEIDLSLQGKALDDPQLRQALQLVAAPAGDGFRVELEGGL</sequence>
<evidence type="ECO:0000256" key="9">
    <source>
        <dbReference type="ARBA" id="ARBA00023136"/>
    </source>
</evidence>